<dbReference type="RefSeq" id="WP_407326375.1">
    <property type="nucleotide sequence ID" value="NZ_CP136865.1"/>
</dbReference>
<dbReference type="InterPro" id="IPR039910">
    <property type="entry name" value="D15-like"/>
</dbReference>
<organism evidence="13 14">
    <name type="scientific">Congregibacter brevis</name>
    <dbReference type="NCBI Taxonomy" id="3081201"/>
    <lineage>
        <taxon>Bacteria</taxon>
        <taxon>Pseudomonadati</taxon>
        <taxon>Pseudomonadota</taxon>
        <taxon>Gammaproteobacteria</taxon>
        <taxon>Cellvibrionales</taxon>
        <taxon>Halieaceae</taxon>
        <taxon>Congregibacter</taxon>
    </lineage>
</organism>
<dbReference type="Pfam" id="PF01103">
    <property type="entry name" value="Omp85"/>
    <property type="match status" value="1"/>
</dbReference>
<keyword evidence="14" id="KW-1185">Reference proteome</keyword>
<dbReference type="PROSITE" id="PS51779">
    <property type="entry name" value="POTRA"/>
    <property type="match status" value="1"/>
</dbReference>
<evidence type="ECO:0000256" key="1">
    <source>
        <dbReference type="ARBA" id="ARBA00004442"/>
    </source>
</evidence>
<evidence type="ECO:0000256" key="4">
    <source>
        <dbReference type="ARBA" id="ARBA00022452"/>
    </source>
</evidence>
<evidence type="ECO:0000256" key="9">
    <source>
        <dbReference type="ARBA" id="ARBA00033063"/>
    </source>
</evidence>
<dbReference type="InterPro" id="IPR000184">
    <property type="entry name" value="Bac_surfAg_D15"/>
</dbReference>
<evidence type="ECO:0000256" key="2">
    <source>
        <dbReference type="ARBA" id="ARBA00010248"/>
    </source>
</evidence>
<proteinExistence type="inferred from homology"/>
<dbReference type="Pfam" id="PF17243">
    <property type="entry name" value="POTRA_TamA_1"/>
    <property type="match status" value="1"/>
</dbReference>
<evidence type="ECO:0000256" key="5">
    <source>
        <dbReference type="ARBA" id="ARBA00022692"/>
    </source>
</evidence>
<comment type="subunit">
    <text evidence="10">Interacts with TamB to form the translocation and assembly module (TAM).</text>
</comment>
<dbReference type="PANTHER" id="PTHR12815">
    <property type="entry name" value="SORTING AND ASSEMBLY MACHINERY SAMM50 PROTEIN FAMILY MEMBER"/>
    <property type="match status" value="1"/>
</dbReference>
<dbReference type="Proteomes" id="UP001626549">
    <property type="component" value="Chromosome"/>
</dbReference>
<evidence type="ECO:0000256" key="8">
    <source>
        <dbReference type="ARBA" id="ARBA00023237"/>
    </source>
</evidence>
<name>A0ABZ0ICA9_9GAMM</name>
<evidence type="ECO:0000313" key="14">
    <source>
        <dbReference type="Proteomes" id="UP001626549"/>
    </source>
</evidence>
<evidence type="ECO:0000256" key="3">
    <source>
        <dbReference type="ARBA" id="ARBA00015419"/>
    </source>
</evidence>
<evidence type="ECO:0000256" key="6">
    <source>
        <dbReference type="ARBA" id="ARBA00022729"/>
    </source>
</evidence>
<comment type="similarity">
    <text evidence="2">Belongs to the TamA family.</text>
</comment>
<keyword evidence="5" id="KW-0812">Transmembrane</keyword>
<sequence>MSIVLRIAFPAVFCFCFAATAPAAEGLRYRVEGVGKEARENIRAYLGVSPAEENAVERFLSTAPLLTAEALEALGFYDHSIELEVDRSDNPWRATLKIEAGDALRYTDVSVQLTGEGRDDERLQEIAATRSPKVGDALHHGRYETLKRELLQAARRRGYFDAAFTENRVDLDVGRKQATMSLVFDAGARYEFGAITVDETLIDPALLERLLPFEPGAPYEQKLLLELRQRLLRLGYFGSVTVLPDLPDRSFPAVPIRVAVTTAPRHSYEVGVGFSTDTRQRLSLTWQSPRLNRWGHSQETALRWSPVNPQARVTYSIPLDDPANDVLQLIGRLEDNEFGDLESEQREFRVRRERTKAGTVRSVQLRALNERWGVLSDDFDARFLLAGASVSSRYRRGDVVDPSRGVSQFYSIEGASADVGSDEDLVRLYGSVTGLRTLGERWRVVGRVEAGVLWTSSDDAQDLPPSLAFFAGGDNSIRGFGYQSVGREVTVEDIPTLRNDRLVVGGTRLLTGTFELQRYFSERWRGALFVDAGDAFDSGDFETNVGVGLGIHYLSPVGALRLELANPVSESGGSWRVHVNIGAEF</sequence>
<evidence type="ECO:0000256" key="10">
    <source>
        <dbReference type="ARBA" id="ARBA00093548"/>
    </source>
</evidence>
<evidence type="ECO:0000256" key="11">
    <source>
        <dbReference type="SAM" id="SignalP"/>
    </source>
</evidence>
<accession>A0ABZ0ICA9</accession>
<evidence type="ECO:0000256" key="7">
    <source>
        <dbReference type="ARBA" id="ARBA00023136"/>
    </source>
</evidence>
<keyword evidence="7" id="KW-0472">Membrane</keyword>
<dbReference type="Pfam" id="PF07244">
    <property type="entry name" value="POTRA"/>
    <property type="match status" value="1"/>
</dbReference>
<protein>
    <recommendedName>
        <fullName evidence="3">Translocation and assembly module subunit TamA</fullName>
    </recommendedName>
    <alternativeName>
        <fullName evidence="9">Autotransporter assembly factor TamA</fullName>
    </alternativeName>
</protein>
<keyword evidence="4" id="KW-1134">Transmembrane beta strand</keyword>
<evidence type="ECO:0000313" key="13">
    <source>
        <dbReference type="EMBL" id="WOJ95671.1"/>
    </source>
</evidence>
<keyword evidence="6 11" id="KW-0732">Signal</keyword>
<evidence type="ECO:0000259" key="12">
    <source>
        <dbReference type="PROSITE" id="PS51779"/>
    </source>
</evidence>
<feature type="chain" id="PRO_5045112482" description="Translocation and assembly module subunit TamA" evidence="11">
    <location>
        <begin position="24"/>
        <end position="585"/>
    </location>
</feature>
<dbReference type="InterPro" id="IPR010827">
    <property type="entry name" value="BamA/TamA_POTRA"/>
</dbReference>
<comment type="subcellular location">
    <subcellularLocation>
        <location evidence="1">Cell outer membrane</location>
    </subcellularLocation>
</comment>
<feature type="domain" description="POTRA" evidence="12">
    <location>
        <begin position="188"/>
        <end position="265"/>
    </location>
</feature>
<dbReference type="Gene3D" id="2.40.160.50">
    <property type="entry name" value="membrane protein fhac: a member of the omp85/tpsb transporter family"/>
    <property type="match status" value="1"/>
</dbReference>
<gene>
    <name evidence="13" type="ORF">R0137_10445</name>
</gene>
<dbReference type="EMBL" id="CP136865">
    <property type="protein sequence ID" value="WOJ95671.1"/>
    <property type="molecule type" value="Genomic_DNA"/>
</dbReference>
<dbReference type="InterPro" id="IPR034746">
    <property type="entry name" value="POTRA"/>
</dbReference>
<dbReference type="Gene3D" id="3.10.20.310">
    <property type="entry name" value="membrane protein fhac"/>
    <property type="match status" value="3"/>
</dbReference>
<dbReference type="InterPro" id="IPR035243">
    <property type="entry name" value="TamA_POTRA_Dom_1"/>
</dbReference>
<reference evidence="13 14" key="1">
    <citation type="submission" date="2023-10" db="EMBL/GenBank/DDBJ databases">
        <title>Two novel species belonging to the OM43/NOR5 clade.</title>
        <authorList>
            <person name="Park M."/>
        </authorList>
    </citation>
    <scope>NUCLEOTIDE SEQUENCE [LARGE SCALE GENOMIC DNA]</scope>
    <source>
        <strain evidence="13 14">IMCC45268</strain>
    </source>
</reference>
<keyword evidence="8" id="KW-0998">Cell outer membrane</keyword>
<dbReference type="PANTHER" id="PTHR12815:SF47">
    <property type="entry name" value="TRANSLOCATION AND ASSEMBLY MODULE SUBUNIT TAMA"/>
    <property type="match status" value="1"/>
</dbReference>
<feature type="signal peptide" evidence="11">
    <location>
        <begin position="1"/>
        <end position="23"/>
    </location>
</feature>